<dbReference type="EMBL" id="JANAVB010021799">
    <property type="protein sequence ID" value="KAJ6824816.1"/>
    <property type="molecule type" value="Genomic_DNA"/>
</dbReference>
<accession>A0AAX6G7U5</accession>
<evidence type="ECO:0000313" key="1">
    <source>
        <dbReference type="EMBL" id="KAJ6824816.1"/>
    </source>
</evidence>
<protein>
    <submittedName>
        <fullName evidence="1">Uncharacterized protein</fullName>
    </submittedName>
</protein>
<reference evidence="1" key="2">
    <citation type="submission" date="2023-04" db="EMBL/GenBank/DDBJ databases">
        <authorList>
            <person name="Bruccoleri R.E."/>
            <person name="Oakeley E.J."/>
            <person name="Faust A.-M."/>
            <person name="Dessus-Babus S."/>
            <person name="Altorfer M."/>
            <person name="Burckhardt D."/>
            <person name="Oertli M."/>
            <person name="Naumann U."/>
            <person name="Petersen F."/>
            <person name="Wong J."/>
        </authorList>
    </citation>
    <scope>NUCLEOTIDE SEQUENCE</scope>
    <source>
        <strain evidence="1">GSM-AAB239-AS_SAM_17_03QT</strain>
        <tissue evidence="1">Leaf</tissue>
    </source>
</reference>
<organism evidence="1 2">
    <name type="scientific">Iris pallida</name>
    <name type="common">Sweet iris</name>
    <dbReference type="NCBI Taxonomy" id="29817"/>
    <lineage>
        <taxon>Eukaryota</taxon>
        <taxon>Viridiplantae</taxon>
        <taxon>Streptophyta</taxon>
        <taxon>Embryophyta</taxon>
        <taxon>Tracheophyta</taxon>
        <taxon>Spermatophyta</taxon>
        <taxon>Magnoliopsida</taxon>
        <taxon>Liliopsida</taxon>
        <taxon>Asparagales</taxon>
        <taxon>Iridaceae</taxon>
        <taxon>Iridoideae</taxon>
        <taxon>Irideae</taxon>
        <taxon>Iris</taxon>
    </lineage>
</organism>
<dbReference type="AlphaFoldDB" id="A0AAX6G7U5"/>
<sequence>MCIKYTSRYGILDIAKASVSVRKPQEHGITVFGECLSARTIPCLRARVRKARTLKDNRRAS</sequence>
<comment type="caution">
    <text evidence="1">The sequence shown here is derived from an EMBL/GenBank/DDBJ whole genome shotgun (WGS) entry which is preliminary data.</text>
</comment>
<proteinExistence type="predicted"/>
<dbReference type="Proteomes" id="UP001140949">
    <property type="component" value="Unassembled WGS sequence"/>
</dbReference>
<keyword evidence="2" id="KW-1185">Reference proteome</keyword>
<evidence type="ECO:0000313" key="2">
    <source>
        <dbReference type="Proteomes" id="UP001140949"/>
    </source>
</evidence>
<name>A0AAX6G7U5_IRIPA</name>
<gene>
    <name evidence="1" type="ORF">M6B38_380490</name>
</gene>
<reference evidence="1" key="1">
    <citation type="journal article" date="2023" name="GigaByte">
        <title>Genome assembly of the bearded iris, Iris pallida Lam.</title>
        <authorList>
            <person name="Bruccoleri R.E."/>
            <person name="Oakeley E.J."/>
            <person name="Faust A.M.E."/>
            <person name="Altorfer M."/>
            <person name="Dessus-Babus S."/>
            <person name="Burckhardt D."/>
            <person name="Oertli M."/>
            <person name="Naumann U."/>
            <person name="Petersen F."/>
            <person name="Wong J."/>
        </authorList>
    </citation>
    <scope>NUCLEOTIDE SEQUENCE</scope>
    <source>
        <strain evidence="1">GSM-AAB239-AS_SAM_17_03QT</strain>
    </source>
</reference>